<comment type="caution">
    <text evidence="2">The sequence shown here is derived from an EMBL/GenBank/DDBJ whole genome shotgun (WGS) entry which is preliminary data.</text>
</comment>
<dbReference type="AlphaFoldDB" id="A0AAV7WBL4"/>
<name>A0AAV7WBL4_PLEWA</name>
<dbReference type="Proteomes" id="UP001066276">
    <property type="component" value="Chromosome 1_2"/>
</dbReference>
<sequence length="78" mass="8766">MLTLSGGPEEGEQRTDAKHKEMEEEQTKVDGNSVRQRVEKGKRHVGLGEQEEETDMWFDADGEMPPETLLHLATAQEG</sequence>
<feature type="compositionally biased region" description="Basic and acidic residues" evidence="1">
    <location>
        <begin position="11"/>
        <end position="28"/>
    </location>
</feature>
<evidence type="ECO:0000256" key="1">
    <source>
        <dbReference type="SAM" id="MobiDB-lite"/>
    </source>
</evidence>
<accession>A0AAV7WBL4</accession>
<evidence type="ECO:0000313" key="3">
    <source>
        <dbReference type="Proteomes" id="UP001066276"/>
    </source>
</evidence>
<gene>
    <name evidence="2" type="ORF">NDU88_006774</name>
</gene>
<reference evidence="2" key="1">
    <citation type="journal article" date="2022" name="bioRxiv">
        <title>Sequencing and chromosome-scale assembly of the giantPleurodeles waltlgenome.</title>
        <authorList>
            <person name="Brown T."/>
            <person name="Elewa A."/>
            <person name="Iarovenko S."/>
            <person name="Subramanian E."/>
            <person name="Araus A.J."/>
            <person name="Petzold A."/>
            <person name="Susuki M."/>
            <person name="Suzuki K.-i.T."/>
            <person name="Hayashi T."/>
            <person name="Toyoda A."/>
            <person name="Oliveira C."/>
            <person name="Osipova E."/>
            <person name="Leigh N.D."/>
            <person name="Simon A."/>
            <person name="Yun M.H."/>
        </authorList>
    </citation>
    <scope>NUCLEOTIDE SEQUENCE</scope>
    <source>
        <strain evidence="2">20211129_DDA</strain>
        <tissue evidence="2">Liver</tissue>
    </source>
</reference>
<proteinExistence type="predicted"/>
<evidence type="ECO:0000313" key="2">
    <source>
        <dbReference type="EMBL" id="KAJ1211414.1"/>
    </source>
</evidence>
<dbReference type="EMBL" id="JANPWB010000002">
    <property type="protein sequence ID" value="KAJ1211414.1"/>
    <property type="molecule type" value="Genomic_DNA"/>
</dbReference>
<organism evidence="2 3">
    <name type="scientific">Pleurodeles waltl</name>
    <name type="common">Iberian ribbed newt</name>
    <dbReference type="NCBI Taxonomy" id="8319"/>
    <lineage>
        <taxon>Eukaryota</taxon>
        <taxon>Metazoa</taxon>
        <taxon>Chordata</taxon>
        <taxon>Craniata</taxon>
        <taxon>Vertebrata</taxon>
        <taxon>Euteleostomi</taxon>
        <taxon>Amphibia</taxon>
        <taxon>Batrachia</taxon>
        <taxon>Caudata</taxon>
        <taxon>Salamandroidea</taxon>
        <taxon>Salamandridae</taxon>
        <taxon>Pleurodelinae</taxon>
        <taxon>Pleurodeles</taxon>
    </lineage>
</organism>
<keyword evidence="3" id="KW-1185">Reference proteome</keyword>
<feature type="region of interest" description="Disordered" evidence="1">
    <location>
        <begin position="1"/>
        <end position="54"/>
    </location>
</feature>
<protein>
    <submittedName>
        <fullName evidence="2">Uncharacterized protein</fullName>
    </submittedName>
</protein>